<name>A0A368Q7S5_SETIT</name>
<evidence type="ECO:0000313" key="1">
    <source>
        <dbReference type="EMBL" id="RCV13748.1"/>
    </source>
</evidence>
<organism evidence="1">
    <name type="scientific">Setaria italica</name>
    <name type="common">Foxtail millet</name>
    <name type="synonym">Panicum italicum</name>
    <dbReference type="NCBI Taxonomy" id="4555"/>
    <lineage>
        <taxon>Eukaryota</taxon>
        <taxon>Viridiplantae</taxon>
        <taxon>Streptophyta</taxon>
        <taxon>Embryophyta</taxon>
        <taxon>Tracheophyta</taxon>
        <taxon>Spermatophyta</taxon>
        <taxon>Magnoliopsida</taxon>
        <taxon>Liliopsida</taxon>
        <taxon>Poales</taxon>
        <taxon>Poaceae</taxon>
        <taxon>PACMAD clade</taxon>
        <taxon>Panicoideae</taxon>
        <taxon>Panicodae</taxon>
        <taxon>Paniceae</taxon>
        <taxon>Cenchrinae</taxon>
        <taxon>Setaria</taxon>
    </lineage>
</organism>
<proteinExistence type="predicted"/>
<dbReference type="EMBL" id="CM003529">
    <property type="protein sequence ID" value="RCV13748.1"/>
    <property type="molecule type" value="Genomic_DNA"/>
</dbReference>
<protein>
    <submittedName>
        <fullName evidence="1">Uncharacterized protein</fullName>
    </submittedName>
</protein>
<gene>
    <name evidence="1" type="ORF">SETIT_2G370700v2</name>
</gene>
<sequence length="183" mass="19606">MAFAALRRRTPCSQLPSSVPCTTSPASVLDMPDSLARSHLRSSETVSEGSRAHRRLQRRIRVFTDGGRWAAHHSLVPRRFAGAGGRRTVAPGAGTWPSLPRPANPSERYLLFNSEADSLASAARTGSMRFAASHVRAAADLPPSFAKWGREGRYGWGLRLCRSGVDVAGSGLLQLGPAFVSAV</sequence>
<accession>A0A368Q7S5</accession>
<reference evidence="1" key="1">
    <citation type="journal article" date="2012" name="Nat. Biotechnol.">
        <title>Reference genome sequence of the model plant Setaria.</title>
        <authorList>
            <person name="Bennetzen J.L."/>
            <person name="Schmutz J."/>
            <person name="Wang H."/>
            <person name="Percifield R."/>
            <person name="Hawkins J."/>
            <person name="Pontaroli A.C."/>
            <person name="Estep M."/>
            <person name="Feng L."/>
            <person name="Vaughn J.N."/>
            <person name="Grimwood J."/>
            <person name="Jenkins J."/>
            <person name="Barry K."/>
            <person name="Lindquist E."/>
            <person name="Hellsten U."/>
            <person name="Deshpande S."/>
            <person name="Wang X."/>
            <person name="Wu X."/>
            <person name="Mitros T."/>
            <person name="Triplett J."/>
            <person name="Yang X."/>
            <person name="Ye C.Y."/>
            <person name="Mauro-Herrera M."/>
            <person name="Wang L."/>
            <person name="Li P."/>
            <person name="Sharma M."/>
            <person name="Sharma R."/>
            <person name="Ronald P.C."/>
            <person name="Panaud O."/>
            <person name="Kellogg E.A."/>
            <person name="Brutnell T.P."/>
            <person name="Doust A.N."/>
            <person name="Tuskan G.A."/>
            <person name="Rokhsar D."/>
            <person name="Devos K.M."/>
        </authorList>
    </citation>
    <scope>NUCLEOTIDE SEQUENCE [LARGE SCALE GENOMIC DNA]</scope>
    <source>
        <strain evidence="1">Yugu1</strain>
    </source>
</reference>
<dbReference type="AlphaFoldDB" id="A0A368Q7S5"/>
<reference evidence="1" key="2">
    <citation type="submission" date="2015-07" db="EMBL/GenBank/DDBJ databases">
        <authorList>
            <person name="Noorani M."/>
        </authorList>
    </citation>
    <scope>NUCLEOTIDE SEQUENCE</scope>
    <source>
        <strain evidence="1">Yugu1</strain>
    </source>
</reference>